<gene>
    <name evidence="9" type="ORF">M569_11046</name>
</gene>
<dbReference type="AlphaFoldDB" id="S8C9Y7"/>
<evidence type="ECO:0000256" key="5">
    <source>
        <dbReference type="PROSITE-ProRule" id="PRU01161"/>
    </source>
</evidence>
<dbReference type="PROSITE" id="PS51635">
    <property type="entry name" value="PNPLA"/>
    <property type="match status" value="1"/>
</dbReference>
<dbReference type="EC" id="3.1.1.-" evidence="6"/>
<dbReference type="GO" id="GO:0016042">
    <property type="term" value="P:lipid catabolic process"/>
    <property type="evidence" value="ECO:0007669"/>
    <property type="project" value="UniProtKB-KW"/>
</dbReference>
<comment type="domain">
    <text evidence="6">The nitrogen atoms of the two glycine residues in the GGXR motif define the oxyanion hole, and stabilize the oxyanion that forms during the nucleophilic attack by the catalytic serine during substrate cleavage.</text>
</comment>
<evidence type="ECO:0000256" key="6">
    <source>
        <dbReference type="RuleBase" id="RU361262"/>
    </source>
</evidence>
<dbReference type="PANTHER" id="PTHR32241">
    <property type="entry name" value="PATATIN-LIKE PROTEIN 6"/>
    <property type="match status" value="1"/>
</dbReference>
<accession>S8C9Y7</accession>
<dbReference type="Pfam" id="PF01734">
    <property type="entry name" value="Patatin"/>
    <property type="match status" value="1"/>
</dbReference>
<feature type="domain" description="PNPLA" evidence="8">
    <location>
        <begin position="86"/>
        <end position="305"/>
    </location>
</feature>
<dbReference type="InterPro" id="IPR016035">
    <property type="entry name" value="Acyl_Trfase/lysoPLipase"/>
</dbReference>
<feature type="region of interest" description="Disordered" evidence="7">
    <location>
        <begin position="47"/>
        <end position="70"/>
    </location>
</feature>
<comment type="caution">
    <text evidence="5">Lacks conserved residue(s) required for the propagation of feature annotation.</text>
</comment>
<name>S8C9Y7_9LAMI</name>
<evidence type="ECO:0000313" key="10">
    <source>
        <dbReference type="Proteomes" id="UP000015453"/>
    </source>
</evidence>
<protein>
    <recommendedName>
        <fullName evidence="6">Patatin</fullName>
        <ecNumber evidence="6">3.1.1.-</ecNumber>
    </recommendedName>
</protein>
<dbReference type="Gene3D" id="3.40.1090.10">
    <property type="entry name" value="Cytosolic phospholipase A2 catalytic domain"/>
    <property type="match status" value="1"/>
</dbReference>
<evidence type="ECO:0000256" key="3">
    <source>
        <dbReference type="ARBA" id="ARBA00022963"/>
    </source>
</evidence>
<evidence type="ECO:0000256" key="4">
    <source>
        <dbReference type="ARBA" id="ARBA00023098"/>
    </source>
</evidence>
<dbReference type="EMBL" id="AUSU01005273">
    <property type="protein sequence ID" value="EPS63739.1"/>
    <property type="molecule type" value="Genomic_DNA"/>
</dbReference>
<reference evidence="9 10" key="1">
    <citation type="journal article" date="2013" name="BMC Genomics">
        <title>The miniature genome of a carnivorous plant Genlisea aurea contains a low number of genes and short non-coding sequences.</title>
        <authorList>
            <person name="Leushkin E.V."/>
            <person name="Sutormin R.A."/>
            <person name="Nabieva E.R."/>
            <person name="Penin A.A."/>
            <person name="Kondrashov A.S."/>
            <person name="Logacheva M.D."/>
        </authorList>
    </citation>
    <scope>NUCLEOTIDE SEQUENCE [LARGE SCALE GENOMIC DNA]</scope>
</reference>
<proteinExistence type="inferred from homology"/>
<keyword evidence="3 6" id="KW-0442">Lipid degradation</keyword>
<dbReference type="InterPro" id="IPR002641">
    <property type="entry name" value="PNPLA_dom"/>
</dbReference>
<dbReference type="GO" id="GO:0016787">
    <property type="term" value="F:hydrolase activity"/>
    <property type="evidence" value="ECO:0007669"/>
    <property type="project" value="UniProtKB-KW"/>
</dbReference>
<keyword evidence="10" id="KW-1185">Reference proteome</keyword>
<evidence type="ECO:0000256" key="7">
    <source>
        <dbReference type="SAM" id="MobiDB-lite"/>
    </source>
</evidence>
<dbReference type="PANTHER" id="PTHR32241:SF3">
    <property type="entry name" value="PATATIN-LIKE PROTEIN 6"/>
    <property type="match status" value="1"/>
</dbReference>
<evidence type="ECO:0000256" key="2">
    <source>
        <dbReference type="ARBA" id="ARBA00022801"/>
    </source>
</evidence>
<comment type="caution">
    <text evidence="9">The sequence shown here is derived from an EMBL/GenBank/DDBJ whole genome shotgun (WGS) entry which is preliminary data.</text>
</comment>
<comment type="similarity">
    <text evidence="1 6">Belongs to the patatin family.</text>
</comment>
<comment type="function">
    <text evidence="6">Lipolytic acyl hydrolase (LAH).</text>
</comment>
<keyword evidence="2 6" id="KW-0378">Hydrolase</keyword>
<feature type="non-terminal residue" evidence="9">
    <location>
        <position position="471"/>
    </location>
</feature>
<evidence type="ECO:0000256" key="1">
    <source>
        <dbReference type="ARBA" id="ARBA00010240"/>
    </source>
</evidence>
<evidence type="ECO:0000259" key="8">
    <source>
        <dbReference type="PROSITE" id="PS51635"/>
    </source>
</evidence>
<keyword evidence="4 6" id="KW-0443">Lipid metabolism</keyword>
<evidence type="ECO:0000313" key="9">
    <source>
        <dbReference type="EMBL" id="EPS63739.1"/>
    </source>
</evidence>
<dbReference type="SUPFAM" id="SSF52151">
    <property type="entry name" value="FabD/lysophospholipase-like"/>
    <property type="match status" value="1"/>
</dbReference>
<dbReference type="OrthoDB" id="1658288at2759"/>
<organism evidence="9 10">
    <name type="scientific">Genlisea aurea</name>
    <dbReference type="NCBI Taxonomy" id="192259"/>
    <lineage>
        <taxon>Eukaryota</taxon>
        <taxon>Viridiplantae</taxon>
        <taxon>Streptophyta</taxon>
        <taxon>Embryophyta</taxon>
        <taxon>Tracheophyta</taxon>
        <taxon>Spermatophyta</taxon>
        <taxon>Magnoliopsida</taxon>
        <taxon>eudicotyledons</taxon>
        <taxon>Gunneridae</taxon>
        <taxon>Pentapetalae</taxon>
        <taxon>asterids</taxon>
        <taxon>lamiids</taxon>
        <taxon>Lamiales</taxon>
        <taxon>Lentibulariaceae</taxon>
        <taxon>Genlisea</taxon>
    </lineage>
</organism>
<dbReference type="Proteomes" id="UP000015453">
    <property type="component" value="Unassembled WGS sequence"/>
</dbReference>
<sequence length="471" mass="50763">MACIDSANIYAKVGFQDPTIDANKLSYEIFSILETKFLFGYDYDDSAAAAPPPPPPKIRNDRPAGDGDGEAGFMEMKNQRGRICVLSIDGGGMRNIASGKALAYLESALREKSGNPDARIADYFDVAAGTGVGGIFTAMLFAGDGGGGPLFRAEDTWKFLAEEGGKFYPSASKKNNNSRGGFLRRAFKKSGGGGGRRSSSTACLEKALKEAFAEKGTGRSLTLKDTLKPVLIPCYDLSSAAPFLFSRADALENDGYDFNLWQVCLATSAELQLFEPITMESVDGRTRCVGVGGGVAMSNPTAAAITHVVHNKQEFPFVRGVEDILVLSLGAGCQLSRGSFDCDQAKKWKPKDWTRPLARISGDTSAEIVDHAIAMAFGHTRTANYVRIQPNANGRCGAANSDTDATPGNVRTLLQVGDEMLRQKNVESVMLGGKRIGEDTNRDKLDWIAQQLVEEHRRRSSRIAPTVAFKQ</sequence>